<evidence type="ECO:0000313" key="4">
    <source>
        <dbReference type="Proteomes" id="UP000241769"/>
    </source>
</evidence>
<reference evidence="3 4" key="1">
    <citation type="journal article" date="2018" name="Genome Biol. Evol.">
        <title>Multiple Roots of Fruiting Body Formation in Amoebozoa.</title>
        <authorList>
            <person name="Hillmann F."/>
            <person name="Forbes G."/>
            <person name="Novohradska S."/>
            <person name="Ferling I."/>
            <person name="Riege K."/>
            <person name="Groth M."/>
            <person name="Westermann M."/>
            <person name="Marz M."/>
            <person name="Spaller T."/>
            <person name="Winckler T."/>
            <person name="Schaap P."/>
            <person name="Glockner G."/>
        </authorList>
    </citation>
    <scope>NUCLEOTIDE SEQUENCE [LARGE SCALE GENOMIC DNA]</scope>
    <source>
        <strain evidence="3 4">Jena</strain>
    </source>
</reference>
<protein>
    <submittedName>
        <fullName evidence="3">Uncharacterized protein</fullName>
    </submittedName>
</protein>
<keyword evidence="2" id="KW-1133">Transmembrane helix</keyword>
<name>A0A2P6NR62_9EUKA</name>
<feature type="region of interest" description="Disordered" evidence="1">
    <location>
        <begin position="25"/>
        <end position="71"/>
    </location>
</feature>
<evidence type="ECO:0000256" key="1">
    <source>
        <dbReference type="SAM" id="MobiDB-lite"/>
    </source>
</evidence>
<dbReference type="InParanoid" id="A0A2P6NR62"/>
<keyword evidence="2" id="KW-0812">Transmembrane</keyword>
<feature type="compositionally biased region" description="Basic and acidic residues" evidence="1">
    <location>
        <begin position="31"/>
        <end position="49"/>
    </location>
</feature>
<feature type="region of interest" description="Disordered" evidence="1">
    <location>
        <begin position="221"/>
        <end position="265"/>
    </location>
</feature>
<keyword evidence="4" id="KW-1185">Reference proteome</keyword>
<feature type="transmembrane region" description="Helical" evidence="2">
    <location>
        <begin position="382"/>
        <end position="400"/>
    </location>
</feature>
<dbReference type="AlphaFoldDB" id="A0A2P6NR62"/>
<proteinExistence type="predicted"/>
<comment type="caution">
    <text evidence="3">The sequence shown here is derived from an EMBL/GenBank/DDBJ whole genome shotgun (WGS) entry which is preliminary data.</text>
</comment>
<dbReference type="Proteomes" id="UP000241769">
    <property type="component" value="Unassembled WGS sequence"/>
</dbReference>
<evidence type="ECO:0000313" key="3">
    <source>
        <dbReference type="EMBL" id="PRP86368.1"/>
    </source>
</evidence>
<accession>A0A2P6NR62</accession>
<dbReference type="STRING" id="1890364.A0A2P6NR62"/>
<evidence type="ECO:0000256" key="2">
    <source>
        <dbReference type="SAM" id="Phobius"/>
    </source>
</evidence>
<sequence>MEDPIEPQTILGKELQEVVKQRRLSMTENTQKVEEPSITKAVSVKDSHIPIKPVDGSNGHHDNANTSQAEQERLLDRKKEIEELVQEKVRNAALEHAMHANNARIVELADEVKTWKSQVETLEKETAKYRDLRDNMNEAFISKHKMEEQLKEKEEQIKRLEEELFEERLSSQRESEGELMQTQKLLSLREAELTVAKASLDQVKKVMADITAQTSTNIREMDQKISAARRDADEARKQKKDMERSLKKQRMEERTQEQFDELKRQLDETRSSLQEANRRNKTLDNKIVQLKKDLASKDQSVESMRKQIDETKQNEFKIKITESNAANNLKEINNLRREVSELQAQKLDAEKEAEKRLTALKNKMEKDNAAALRRAARQGHSWSVRVLSILVALLTLFIYTQSRGLGK</sequence>
<keyword evidence="2" id="KW-0472">Membrane</keyword>
<dbReference type="EMBL" id="MDYQ01000032">
    <property type="protein sequence ID" value="PRP86368.1"/>
    <property type="molecule type" value="Genomic_DNA"/>
</dbReference>
<organism evidence="3 4">
    <name type="scientific">Planoprotostelium fungivorum</name>
    <dbReference type="NCBI Taxonomy" id="1890364"/>
    <lineage>
        <taxon>Eukaryota</taxon>
        <taxon>Amoebozoa</taxon>
        <taxon>Evosea</taxon>
        <taxon>Variosea</taxon>
        <taxon>Cavosteliida</taxon>
        <taxon>Cavosteliaceae</taxon>
        <taxon>Planoprotostelium</taxon>
    </lineage>
</organism>
<gene>
    <name evidence="3" type="ORF">PROFUN_05509</name>
</gene>